<evidence type="ECO:0000313" key="4">
    <source>
        <dbReference type="Proteomes" id="UP000198362"/>
    </source>
</evidence>
<evidence type="ECO:0000256" key="2">
    <source>
        <dbReference type="SAM" id="Phobius"/>
    </source>
</evidence>
<feature type="transmembrane region" description="Helical" evidence="2">
    <location>
        <begin position="39"/>
        <end position="61"/>
    </location>
</feature>
<evidence type="ECO:0000313" key="3">
    <source>
        <dbReference type="EMBL" id="SNS95102.1"/>
    </source>
</evidence>
<keyword evidence="2" id="KW-0472">Membrane</keyword>
<gene>
    <name evidence="3" type="ORF">SAMN05421812_102483</name>
</gene>
<name>A0A239IP13_9ACTN</name>
<keyword evidence="2" id="KW-0812">Transmembrane</keyword>
<sequence>MDALTCYALASAIGGAVGAAELASRYRDDPGRSLIRPAALLYVLINCAASASALAIIRIFGWTFGQTGQAQDLVRVLVGGLGAVALFRTKLFAGSERGSTVNWSPSGLLDRLLAISDRQVDRAQAKRRSMIAKRMMPKVSFDKAYGVLPAFALNLLEGASKEEQQRLSADVVALVDDKTLDDAAKAMLLGVAVMRVTGVHLFVQAIDGLGPIIANDPVPRPDRPPPEVDPVAAVVRQPAPRPSA</sequence>
<evidence type="ECO:0000256" key="1">
    <source>
        <dbReference type="SAM" id="MobiDB-lite"/>
    </source>
</evidence>
<dbReference type="AlphaFoldDB" id="A0A239IP13"/>
<dbReference type="EMBL" id="FZPH01000002">
    <property type="protein sequence ID" value="SNS95102.1"/>
    <property type="molecule type" value="Genomic_DNA"/>
</dbReference>
<keyword evidence="4" id="KW-1185">Reference proteome</keyword>
<accession>A0A239IP13</accession>
<keyword evidence="2" id="KW-1133">Transmembrane helix</keyword>
<reference evidence="3 4" key="1">
    <citation type="submission" date="2017-06" db="EMBL/GenBank/DDBJ databases">
        <authorList>
            <person name="Kim H.J."/>
            <person name="Triplett B.A."/>
        </authorList>
    </citation>
    <scope>NUCLEOTIDE SEQUENCE [LARGE SCALE GENOMIC DNA]</scope>
    <source>
        <strain evidence="3 4">CGMCC 4.5593</strain>
    </source>
</reference>
<proteinExistence type="predicted"/>
<protein>
    <submittedName>
        <fullName evidence="3">Uncharacterized protein</fullName>
    </submittedName>
</protein>
<feature type="region of interest" description="Disordered" evidence="1">
    <location>
        <begin position="216"/>
        <end position="244"/>
    </location>
</feature>
<dbReference type="RefSeq" id="WP_089245568.1">
    <property type="nucleotide sequence ID" value="NZ_FZPH01000002.1"/>
</dbReference>
<dbReference type="Proteomes" id="UP000198362">
    <property type="component" value="Unassembled WGS sequence"/>
</dbReference>
<organism evidence="3 4">
    <name type="scientific">Asanoa hainanensis</name>
    <dbReference type="NCBI Taxonomy" id="560556"/>
    <lineage>
        <taxon>Bacteria</taxon>
        <taxon>Bacillati</taxon>
        <taxon>Actinomycetota</taxon>
        <taxon>Actinomycetes</taxon>
        <taxon>Micromonosporales</taxon>
        <taxon>Micromonosporaceae</taxon>
        <taxon>Asanoa</taxon>
    </lineage>
</organism>